<dbReference type="VEuPathDB" id="FungiDB:TSTA_018510"/>
<protein>
    <submittedName>
        <fullName evidence="4">Muramidase, putative</fullName>
    </submittedName>
</protein>
<feature type="compositionally biased region" description="Low complexity" evidence="1">
    <location>
        <begin position="271"/>
        <end position="309"/>
    </location>
</feature>
<dbReference type="SUPFAM" id="SSF53955">
    <property type="entry name" value="Lysozyme-like"/>
    <property type="match status" value="1"/>
</dbReference>
<name>B8MGN0_TALSN</name>
<keyword evidence="5" id="KW-1185">Reference proteome</keyword>
<dbReference type="EMBL" id="EQ962656">
    <property type="protein sequence ID" value="EED16781.1"/>
    <property type="molecule type" value="Genomic_DNA"/>
</dbReference>
<dbReference type="GeneID" id="8100961"/>
<gene>
    <name evidence="4" type="ORF">TSTA_018510</name>
</gene>
<dbReference type="InterPro" id="IPR018392">
    <property type="entry name" value="LysM"/>
</dbReference>
<feature type="domain" description="LysM" evidence="3">
    <location>
        <begin position="366"/>
        <end position="412"/>
    </location>
</feature>
<dbReference type="OrthoDB" id="1193027at2759"/>
<dbReference type="PROSITE" id="PS51782">
    <property type="entry name" value="LYSM"/>
    <property type="match status" value="1"/>
</dbReference>
<feature type="chain" id="PRO_5002877734" evidence="2">
    <location>
        <begin position="20"/>
        <end position="416"/>
    </location>
</feature>
<reference evidence="5" key="1">
    <citation type="journal article" date="2015" name="Genome Announc.">
        <title>Genome sequence of the AIDS-associated pathogen Penicillium marneffei (ATCC18224) and its near taxonomic relative Talaromyces stipitatus (ATCC10500).</title>
        <authorList>
            <person name="Nierman W.C."/>
            <person name="Fedorova-Abrams N.D."/>
            <person name="Andrianopoulos A."/>
        </authorList>
    </citation>
    <scope>NUCLEOTIDE SEQUENCE [LARGE SCALE GENOMIC DNA]</scope>
    <source>
        <strain evidence="5">ATCC 10500 / CBS 375.48 / QM 6759 / NRRL 1006</strain>
    </source>
</reference>
<evidence type="ECO:0000256" key="1">
    <source>
        <dbReference type="SAM" id="MobiDB-lite"/>
    </source>
</evidence>
<dbReference type="PhylomeDB" id="B8MGN0"/>
<accession>B8MGN0</accession>
<proteinExistence type="predicted"/>
<dbReference type="OMA" id="SCQKYYT"/>
<dbReference type="RefSeq" id="XP_002484015.1">
    <property type="nucleotide sequence ID" value="XM_002483970.1"/>
</dbReference>
<dbReference type="Proteomes" id="UP000001745">
    <property type="component" value="Unassembled WGS sequence"/>
</dbReference>
<sequence>MSLIHFILAAGSLPALIFGAPVPSLPSRDVAPAADIHSLDKRASYTVFGGNGQISDGWPAVHDWVSNFDDMFNTNKNIMFSSCGNLQGHPENDSEEEINDIYNAIQSVSKSSGVDARFILAIVMQESNGCVRVQTTNYGVNNPGLMQSHNGKGTCNPGTPISPCPSDTILQMITDGTEGTLDQGANGGPGLKQLIEQAESKYHATDATKYYIAARLYNAGSVPDNLNLGAAGATACYSSDVANRLLGWSSGATQCNGNIIGSLTAAQGSFTPANNSGSSSSSPSDTPAPSSTAPATSATAAPTPTTTTTPPAPEPTETTPPPPPAPTPATPTTTTTPPTPPSAPASAASPTATGPVYPGAVSNCKKYVLVMSGDYCLEVEEDMGVSASQFLALNPGLDAACTNLWLGYEYCISTST</sequence>
<evidence type="ECO:0000313" key="4">
    <source>
        <dbReference type="EMBL" id="EED16781.1"/>
    </source>
</evidence>
<organism evidence="4 5">
    <name type="scientific">Talaromyces stipitatus (strain ATCC 10500 / CBS 375.48 / QM 6759 / NRRL 1006)</name>
    <name type="common">Penicillium stipitatum</name>
    <dbReference type="NCBI Taxonomy" id="441959"/>
    <lineage>
        <taxon>Eukaryota</taxon>
        <taxon>Fungi</taxon>
        <taxon>Dikarya</taxon>
        <taxon>Ascomycota</taxon>
        <taxon>Pezizomycotina</taxon>
        <taxon>Eurotiomycetes</taxon>
        <taxon>Eurotiomycetidae</taxon>
        <taxon>Eurotiales</taxon>
        <taxon>Trichocomaceae</taxon>
        <taxon>Talaromyces</taxon>
        <taxon>Talaromyces sect. Talaromyces</taxon>
    </lineage>
</organism>
<dbReference type="InterPro" id="IPR036779">
    <property type="entry name" value="LysM_dom_sf"/>
</dbReference>
<dbReference type="InterPro" id="IPR023346">
    <property type="entry name" value="Lysozyme-like_dom_sf"/>
</dbReference>
<dbReference type="AlphaFoldDB" id="B8MGN0"/>
<dbReference type="eggNOG" id="ENOG502S6CI">
    <property type="taxonomic scope" value="Eukaryota"/>
</dbReference>
<dbReference type="CDD" id="cd00118">
    <property type="entry name" value="LysM"/>
    <property type="match status" value="1"/>
</dbReference>
<keyword evidence="2" id="KW-0732">Signal</keyword>
<dbReference type="InParanoid" id="B8MGN0"/>
<evidence type="ECO:0000313" key="5">
    <source>
        <dbReference type="Proteomes" id="UP000001745"/>
    </source>
</evidence>
<evidence type="ECO:0000259" key="3">
    <source>
        <dbReference type="PROSITE" id="PS51782"/>
    </source>
</evidence>
<dbReference type="Gene3D" id="1.10.530.10">
    <property type="match status" value="1"/>
</dbReference>
<dbReference type="STRING" id="441959.B8MGN0"/>
<dbReference type="SUPFAM" id="SSF54106">
    <property type="entry name" value="LysM domain"/>
    <property type="match status" value="1"/>
</dbReference>
<evidence type="ECO:0000256" key="2">
    <source>
        <dbReference type="SAM" id="SignalP"/>
    </source>
</evidence>
<dbReference type="Gene3D" id="3.10.350.10">
    <property type="entry name" value="LysM domain"/>
    <property type="match status" value="1"/>
</dbReference>
<feature type="region of interest" description="Disordered" evidence="1">
    <location>
        <begin position="271"/>
        <end position="353"/>
    </location>
</feature>
<feature type="signal peptide" evidence="2">
    <location>
        <begin position="1"/>
        <end position="19"/>
    </location>
</feature>
<dbReference type="HOGENOM" id="CLU_052379_0_0_1"/>
<feature type="compositionally biased region" description="Low complexity" evidence="1">
    <location>
        <begin position="344"/>
        <end position="353"/>
    </location>
</feature>
<feature type="compositionally biased region" description="Pro residues" evidence="1">
    <location>
        <begin position="310"/>
        <end position="329"/>
    </location>
</feature>